<dbReference type="AlphaFoldDB" id="A0A2P9AAB5"/>
<evidence type="ECO:0000256" key="1">
    <source>
        <dbReference type="ARBA" id="ARBA00005715"/>
    </source>
</evidence>
<dbReference type="Gene3D" id="3.40.50.10840">
    <property type="entry name" value="Putative sugar-binding, N-terminal domain"/>
    <property type="match status" value="1"/>
</dbReference>
<evidence type="ECO:0000313" key="10">
    <source>
        <dbReference type="Proteomes" id="UP000245698"/>
    </source>
</evidence>
<keyword evidence="5" id="KW-0067">ATP-binding</keyword>
<keyword evidence="3" id="KW-0547">Nucleotide-binding</keyword>
<protein>
    <submittedName>
        <fullName evidence="9">Putative inner membrane protein</fullName>
    </submittedName>
</protein>
<dbReference type="GO" id="GO:0016301">
    <property type="term" value="F:kinase activity"/>
    <property type="evidence" value="ECO:0007669"/>
    <property type="project" value="UniProtKB-KW"/>
</dbReference>
<feature type="domain" description="Four-carbon acid sugar kinase nucleotide binding" evidence="8">
    <location>
        <begin position="281"/>
        <end position="367"/>
    </location>
</feature>
<accession>A0A2P9AAB5</accession>
<feature type="domain" description="Four-carbon acid sugar kinase N-terminal" evidence="7">
    <location>
        <begin position="10"/>
        <end position="214"/>
    </location>
</feature>
<reference evidence="10" key="1">
    <citation type="submission" date="2016-12" db="EMBL/GenBank/DDBJ databases">
        <authorList>
            <person name="Brunel B."/>
        </authorList>
    </citation>
    <scope>NUCLEOTIDE SEQUENCE [LARGE SCALE GENOMIC DNA]</scope>
</reference>
<evidence type="ECO:0000256" key="3">
    <source>
        <dbReference type="ARBA" id="ARBA00022741"/>
    </source>
</evidence>
<gene>
    <name evidence="9" type="ORF">BQ8482_100258</name>
</gene>
<evidence type="ECO:0000256" key="4">
    <source>
        <dbReference type="ARBA" id="ARBA00022777"/>
    </source>
</evidence>
<dbReference type="Proteomes" id="UP000245698">
    <property type="component" value="Unassembled WGS sequence"/>
</dbReference>
<dbReference type="InterPro" id="IPR042213">
    <property type="entry name" value="NBD_C_sf"/>
</dbReference>
<keyword evidence="4" id="KW-0418">Kinase</keyword>
<evidence type="ECO:0000259" key="8">
    <source>
        <dbReference type="Pfam" id="PF17042"/>
    </source>
</evidence>
<evidence type="ECO:0000313" key="9">
    <source>
        <dbReference type="EMBL" id="SJM28062.1"/>
    </source>
</evidence>
<keyword evidence="10" id="KW-1185">Reference proteome</keyword>
<dbReference type="Pfam" id="PF07005">
    <property type="entry name" value="SBD_N"/>
    <property type="match status" value="1"/>
</dbReference>
<dbReference type="InterPro" id="IPR037051">
    <property type="entry name" value="4-carb_acid_sugar_kinase_N_sf"/>
</dbReference>
<dbReference type="SUPFAM" id="SSF142764">
    <property type="entry name" value="YgbK-like"/>
    <property type="match status" value="1"/>
</dbReference>
<dbReference type="Gene3D" id="3.40.980.20">
    <property type="entry name" value="Four-carbon acid sugar kinase, nucleotide binding domain"/>
    <property type="match status" value="1"/>
</dbReference>
<dbReference type="EMBL" id="FUIG01000002">
    <property type="protein sequence ID" value="SJM28062.1"/>
    <property type="molecule type" value="Genomic_DNA"/>
</dbReference>
<dbReference type="RefSeq" id="WP_123145924.1">
    <property type="nucleotide sequence ID" value="NZ_FUIG01000002.1"/>
</dbReference>
<dbReference type="GO" id="GO:0005524">
    <property type="term" value="F:ATP binding"/>
    <property type="evidence" value="ECO:0007669"/>
    <property type="project" value="UniProtKB-KW"/>
</dbReference>
<dbReference type="InterPro" id="IPR010737">
    <property type="entry name" value="4-carb_acid_sugar_kinase_N"/>
</dbReference>
<proteinExistence type="inferred from homology"/>
<comment type="similarity">
    <text evidence="1">Belongs to the four-carbon acid sugar kinase family.</text>
</comment>
<keyword evidence="2" id="KW-0808">Transferase</keyword>
<evidence type="ECO:0000256" key="5">
    <source>
        <dbReference type="ARBA" id="ARBA00022840"/>
    </source>
</evidence>
<evidence type="ECO:0000256" key="6">
    <source>
        <dbReference type="ARBA" id="ARBA00023277"/>
    </source>
</evidence>
<organism evidence="9 10">
    <name type="scientific">Mesorhizobium delmotii</name>
    <dbReference type="NCBI Taxonomy" id="1631247"/>
    <lineage>
        <taxon>Bacteria</taxon>
        <taxon>Pseudomonadati</taxon>
        <taxon>Pseudomonadota</taxon>
        <taxon>Alphaproteobacteria</taxon>
        <taxon>Hyphomicrobiales</taxon>
        <taxon>Phyllobacteriaceae</taxon>
        <taxon>Mesorhizobium</taxon>
    </lineage>
</organism>
<dbReference type="Pfam" id="PF17042">
    <property type="entry name" value="NBD_C"/>
    <property type="match status" value="1"/>
</dbReference>
<sequence length="398" mass="41065">MKQNTSLLVGIIADDLTSATDGAAAFLARGYAPMIKRQVDGAENAAIASIDTNSRASDISQARKVTADAVSALSNAGLLFKTIDSTLRGHIRVEVAAAFRASGRSRLVIAPAFPEAGRLTVGGIQTVNGIPVSQSVYGRDPVHPAGTSHIANLVDPSLGIRIILAPDSSGDAATKGSILVLDSDSQDVLNRQVGSIPDPETVLWVGSPGLAIALALLVPAVPDGRAVTGKAAGRVVIVAGSANPVTRVQCETLRVQGVPVVTDLADAPGDARVICLRAPLQRQENASAVTTNLAGQAAAAVARHDYDAVIATGGETMAAILDRLGISRFCLTRELEPGFPVGRAEREDGTSLTIAMKAGGFGSPSALLDAACDLLAKPLSRKALIHDRPRRSSRRDHG</sequence>
<dbReference type="InterPro" id="IPR031475">
    <property type="entry name" value="NBD_C"/>
</dbReference>
<evidence type="ECO:0000256" key="2">
    <source>
        <dbReference type="ARBA" id="ARBA00022679"/>
    </source>
</evidence>
<evidence type="ECO:0000259" key="7">
    <source>
        <dbReference type="Pfam" id="PF07005"/>
    </source>
</evidence>
<name>A0A2P9AAB5_9HYPH</name>
<keyword evidence="6" id="KW-0119">Carbohydrate metabolism</keyword>